<accession>A0ABN0WPM3</accession>
<evidence type="ECO:0000313" key="3">
    <source>
        <dbReference type="Proteomes" id="UP001501757"/>
    </source>
</evidence>
<keyword evidence="3" id="KW-1185">Reference proteome</keyword>
<dbReference type="EMBL" id="BAAAEI010000003">
    <property type="protein sequence ID" value="GAA0343174.1"/>
    <property type="molecule type" value="Genomic_DNA"/>
</dbReference>
<protein>
    <submittedName>
        <fullName evidence="2">Uncharacterized protein</fullName>
    </submittedName>
</protein>
<feature type="signal peptide" evidence="1">
    <location>
        <begin position="1"/>
        <end position="26"/>
    </location>
</feature>
<name>A0ABN0WPM3_9ALTE</name>
<evidence type="ECO:0000256" key="1">
    <source>
        <dbReference type="SAM" id="SignalP"/>
    </source>
</evidence>
<dbReference type="Proteomes" id="UP001501757">
    <property type="component" value="Unassembled WGS sequence"/>
</dbReference>
<comment type="caution">
    <text evidence="2">The sequence shown here is derived from an EMBL/GenBank/DDBJ whole genome shotgun (WGS) entry which is preliminary data.</text>
</comment>
<feature type="chain" id="PRO_5047083178" evidence="1">
    <location>
        <begin position="27"/>
        <end position="397"/>
    </location>
</feature>
<keyword evidence="1" id="KW-0732">Signal</keyword>
<proteinExistence type="predicted"/>
<evidence type="ECO:0000313" key="2">
    <source>
        <dbReference type="EMBL" id="GAA0343174.1"/>
    </source>
</evidence>
<gene>
    <name evidence="2" type="ORF">GCM10009092_04730</name>
</gene>
<sequence>MNKHNNIGLLLSCWLGLSAVASDCWAEEDIVWHGFLSQGLMQASKSNFVNDDGDISYRLTEAGINLSYQINPSLRLASQVVYLNGGNRYPEGLRLDYLFLDWSVYTSDNWELRLNLGRFKNYHWLYSSTRDIPHTRPSIVLPQSLYYDAFRDFAKGNDGLAALAQGDSRWGNWELNWSYGATPIEKALTRTLLGELATGKLEQVFDHQASFYFQPKDSYSQFGIAMVSSDFRYKVGNTDFFVDGDAGTRRWIASYKYSAEHWDLSMEAVHEQLSYDNILFPGYYLNTYSQGIYWQGRWFVSDALTLLGRIDVADINKDDRSGVWLEKNSEGRIPRYFGYSDSLTLGMTYLLSENFALQAEVHRVKGTGRLSPAVVPNTTINRSEYWNLWAVQLMYWF</sequence>
<organism evidence="2 3">
    <name type="scientific">Bowmanella denitrificans</name>
    <dbReference type="NCBI Taxonomy" id="366582"/>
    <lineage>
        <taxon>Bacteria</taxon>
        <taxon>Pseudomonadati</taxon>
        <taxon>Pseudomonadota</taxon>
        <taxon>Gammaproteobacteria</taxon>
        <taxon>Alteromonadales</taxon>
        <taxon>Alteromonadaceae</taxon>
        <taxon>Bowmanella</taxon>
    </lineage>
</organism>
<dbReference type="SUPFAM" id="SSF56935">
    <property type="entry name" value="Porins"/>
    <property type="match status" value="1"/>
</dbReference>
<reference evidence="2 3" key="1">
    <citation type="journal article" date="2019" name="Int. J. Syst. Evol. Microbiol.">
        <title>The Global Catalogue of Microorganisms (GCM) 10K type strain sequencing project: providing services to taxonomists for standard genome sequencing and annotation.</title>
        <authorList>
            <consortium name="The Broad Institute Genomics Platform"/>
            <consortium name="The Broad Institute Genome Sequencing Center for Infectious Disease"/>
            <person name="Wu L."/>
            <person name="Ma J."/>
        </authorList>
    </citation>
    <scope>NUCLEOTIDE SEQUENCE [LARGE SCALE GENOMIC DNA]</scope>
    <source>
        <strain evidence="2 3">JCM 13378</strain>
    </source>
</reference>
<dbReference type="RefSeq" id="WP_343841311.1">
    <property type="nucleotide sequence ID" value="NZ_BAAAEI010000003.1"/>
</dbReference>